<dbReference type="SUPFAM" id="SSF82199">
    <property type="entry name" value="SET domain"/>
    <property type="match status" value="1"/>
</dbReference>
<feature type="domain" description="Histone-lysine N-methyltransferase CLF-like HTH" evidence="3">
    <location>
        <begin position="181"/>
        <end position="225"/>
    </location>
</feature>
<dbReference type="InterPro" id="IPR045318">
    <property type="entry name" value="EZH1/2-like"/>
</dbReference>
<evidence type="ECO:0000259" key="3">
    <source>
        <dbReference type="Pfam" id="PF25996"/>
    </source>
</evidence>
<dbReference type="PANTHER" id="PTHR45747">
    <property type="entry name" value="HISTONE-LYSINE N-METHYLTRANSFERASE E(Z)"/>
    <property type="match status" value="1"/>
</dbReference>
<dbReference type="GO" id="GO:0032259">
    <property type="term" value="P:methylation"/>
    <property type="evidence" value="ECO:0007669"/>
    <property type="project" value="UniProtKB-KW"/>
</dbReference>
<evidence type="ECO:0000313" key="4">
    <source>
        <dbReference type="EMBL" id="GER42796.1"/>
    </source>
</evidence>
<dbReference type="GO" id="GO:0031507">
    <property type="term" value="P:heterochromatin formation"/>
    <property type="evidence" value="ECO:0007669"/>
    <property type="project" value="TreeGrafter"/>
</dbReference>
<dbReference type="GO" id="GO:0003682">
    <property type="term" value="F:chromatin binding"/>
    <property type="evidence" value="ECO:0007669"/>
    <property type="project" value="TreeGrafter"/>
</dbReference>
<dbReference type="GO" id="GO:0005634">
    <property type="term" value="C:nucleus"/>
    <property type="evidence" value="ECO:0007669"/>
    <property type="project" value="TreeGrafter"/>
</dbReference>
<feature type="domain" description="SET" evidence="2">
    <location>
        <begin position="580"/>
        <end position="652"/>
    </location>
</feature>
<sequence length="690" mass="77416">MEVSSSELKSHGEMGSDAMSNLSVKLTQLKRQIHSERVVSVGEKLERNRKKAGAYLSHLKELAASRSDCAVPGSNSDSANLLSLRMNYPLCKIQGLMQGSVNRDDADSQEVTFSTTARLPLIERIPSYTTWIFLDRNQRMADDQSVVGRRRIYYDSHGNEALICSDSEEELVQVEKEKREFSEGEDRVMRVAVQEFGAANEVFDTLTHFVGGTSQEIQEHCEILMEKDPSVENKISKNAYSKDLPKNSCIDSVDEHKASDKEAHFMESKGRPVIREPTDSLAVPTKLVRDNFQSSANKKLELDDMNRLDNSATLEVRDYVQDKGEDISGFPSKQASESIGKSVKLVHGWKPFERDLYLKGLEIFGRNSQVCDRSRTMGAVINCYIARNLLPGLKTCKEVSTFMYGDGAVMSRESSAMLSYFEDVWNAHMDHMELDFPVKSRICRKRGRARKVKSSWKSAGHPSLWRRTADGEDLPCKLYAPCGCQPLFGKDCPCLQIGSCCEKYCGLFSVAQRAARIGSEDAIVLKANAKAGNALVLQLAVNATLMFAEIVGCGDGSLGEPPRRGDSQCGNMKLLLRRQQRILLAKSDVAGWGAFLKYVLDAYRKGDELKFANHSSIPNCYAKDSYYRLCWWLVITLSAYSIESGEELFYDYRYGPDQAPSWARKPRERRSTFVPRPSEKAPIRLSTTLP</sequence>
<keyword evidence="4" id="KW-0489">Methyltransferase</keyword>
<dbReference type="AlphaFoldDB" id="A0A5A7QD11"/>
<organism evidence="4 5">
    <name type="scientific">Striga asiatica</name>
    <name type="common">Asiatic witchweed</name>
    <name type="synonym">Buchnera asiatica</name>
    <dbReference type="NCBI Taxonomy" id="4170"/>
    <lineage>
        <taxon>Eukaryota</taxon>
        <taxon>Viridiplantae</taxon>
        <taxon>Streptophyta</taxon>
        <taxon>Embryophyta</taxon>
        <taxon>Tracheophyta</taxon>
        <taxon>Spermatophyta</taxon>
        <taxon>Magnoliopsida</taxon>
        <taxon>eudicotyledons</taxon>
        <taxon>Gunneridae</taxon>
        <taxon>Pentapetalae</taxon>
        <taxon>asterids</taxon>
        <taxon>lamiids</taxon>
        <taxon>Lamiales</taxon>
        <taxon>Orobanchaceae</taxon>
        <taxon>Buchnereae</taxon>
        <taxon>Striga</taxon>
    </lineage>
</organism>
<dbReference type="Proteomes" id="UP000325081">
    <property type="component" value="Unassembled WGS sequence"/>
</dbReference>
<keyword evidence="4" id="KW-0808">Transferase</keyword>
<dbReference type="EMBL" id="BKCP01006449">
    <property type="protein sequence ID" value="GER42796.1"/>
    <property type="molecule type" value="Genomic_DNA"/>
</dbReference>
<evidence type="ECO:0000259" key="2">
    <source>
        <dbReference type="Pfam" id="PF00856"/>
    </source>
</evidence>
<dbReference type="OrthoDB" id="6141102at2759"/>
<dbReference type="InterPro" id="IPR001214">
    <property type="entry name" value="SET_dom"/>
</dbReference>
<dbReference type="Pfam" id="PF00856">
    <property type="entry name" value="SET"/>
    <property type="match status" value="1"/>
</dbReference>
<dbReference type="InterPro" id="IPR046341">
    <property type="entry name" value="SET_dom_sf"/>
</dbReference>
<dbReference type="Pfam" id="PF25996">
    <property type="entry name" value="HTH_CLF_N"/>
    <property type="match status" value="1"/>
</dbReference>
<keyword evidence="5" id="KW-1185">Reference proteome</keyword>
<dbReference type="GO" id="GO:0046976">
    <property type="term" value="F:histone H3K27 methyltransferase activity"/>
    <property type="evidence" value="ECO:0007669"/>
    <property type="project" value="TreeGrafter"/>
</dbReference>
<comment type="caution">
    <text evidence="4">The sequence shown here is derived from an EMBL/GenBank/DDBJ whole genome shotgun (WGS) entry which is preliminary data.</text>
</comment>
<gene>
    <name evidence="4" type="ORF">STAS_19630</name>
</gene>
<protein>
    <submittedName>
        <fullName evidence="4">Histone-lysine N-methyltransferase EZA1</fullName>
    </submittedName>
</protein>
<dbReference type="InterPro" id="IPR058609">
    <property type="entry name" value="HTH_CLF-like"/>
</dbReference>
<proteinExistence type="predicted"/>
<dbReference type="PANTHER" id="PTHR45747:SF14">
    <property type="entry name" value="HISTONE-LYSINE N-METHYLTRANSFERASE EZA1"/>
    <property type="match status" value="1"/>
</dbReference>
<evidence type="ECO:0000313" key="5">
    <source>
        <dbReference type="Proteomes" id="UP000325081"/>
    </source>
</evidence>
<evidence type="ECO:0000256" key="1">
    <source>
        <dbReference type="SAM" id="MobiDB-lite"/>
    </source>
</evidence>
<accession>A0A5A7QD11</accession>
<name>A0A5A7QD11_STRAF</name>
<dbReference type="Gene3D" id="2.170.270.10">
    <property type="entry name" value="SET domain"/>
    <property type="match status" value="1"/>
</dbReference>
<reference evidence="5" key="1">
    <citation type="journal article" date="2019" name="Curr. Biol.">
        <title>Genome Sequence of Striga asiatica Provides Insight into the Evolution of Plant Parasitism.</title>
        <authorList>
            <person name="Yoshida S."/>
            <person name="Kim S."/>
            <person name="Wafula E.K."/>
            <person name="Tanskanen J."/>
            <person name="Kim Y.M."/>
            <person name="Honaas L."/>
            <person name="Yang Z."/>
            <person name="Spallek T."/>
            <person name="Conn C.E."/>
            <person name="Ichihashi Y."/>
            <person name="Cheong K."/>
            <person name="Cui S."/>
            <person name="Der J.P."/>
            <person name="Gundlach H."/>
            <person name="Jiao Y."/>
            <person name="Hori C."/>
            <person name="Ishida J.K."/>
            <person name="Kasahara H."/>
            <person name="Kiba T."/>
            <person name="Kim M.S."/>
            <person name="Koo N."/>
            <person name="Laohavisit A."/>
            <person name="Lee Y.H."/>
            <person name="Lumba S."/>
            <person name="McCourt P."/>
            <person name="Mortimer J.C."/>
            <person name="Mutuku J.M."/>
            <person name="Nomura T."/>
            <person name="Sasaki-Sekimoto Y."/>
            <person name="Seto Y."/>
            <person name="Wang Y."/>
            <person name="Wakatake T."/>
            <person name="Sakakibara H."/>
            <person name="Demura T."/>
            <person name="Yamaguchi S."/>
            <person name="Yoneyama K."/>
            <person name="Manabe R.I."/>
            <person name="Nelson D.C."/>
            <person name="Schulman A.H."/>
            <person name="Timko M.P."/>
            <person name="dePamphilis C.W."/>
            <person name="Choi D."/>
            <person name="Shirasu K."/>
        </authorList>
    </citation>
    <scope>NUCLEOTIDE SEQUENCE [LARGE SCALE GENOMIC DNA]</scope>
    <source>
        <strain evidence="5">cv. UVA1</strain>
    </source>
</reference>
<feature type="region of interest" description="Disordered" evidence="1">
    <location>
        <begin position="660"/>
        <end position="690"/>
    </location>
</feature>